<feature type="chain" id="PRO_5028881479" description="Calcium-binding protein" evidence="1">
    <location>
        <begin position="36"/>
        <end position="175"/>
    </location>
</feature>
<evidence type="ECO:0000313" key="2">
    <source>
        <dbReference type="EMBL" id="NAS25917.1"/>
    </source>
</evidence>
<dbReference type="PROSITE" id="PS00330">
    <property type="entry name" value="HEMOLYSIN_CALCIUM"/>
    <property type="match status" value="1"/>
</dbReference>
<keyword evidence="1" id="KW-0732">Signal</keyword>
<accession>A0A7C9P288</accession>
<dbReference type="AlphaFoldDB" id="A0A7C9P288"/>
<name>A0A7C9P288_9ACTN</name>
<reference evidence="2 3" key="1">
    <citation type="submission" date="2020-01" db="EMBL/GenBank/DDBJ databases">
        <title>Herbidospora sp. NEAU-GS84 nov., a novel actinomycete isolated from soil.</title>
        <authorList>
            <person name="Han L."/>
        </authorList>
    </citation>
    <scope>NUCLEOTIDE SEQUENCE [LARGE SCALE GENOMIC DNA]</scope>
    <source>
        <strain evidence="2 3">NEAU-GS84</strain>
    </source>
</reference>
<dbReference type="InterPro" id="IPR018511">
    <property type="entry name" value="Hemolysin-typ_Ca-bd_CS"/>
</dbReference>
<dbReference type="RefSeq" id="WP_161482940.1">
    <property type="nucleotide sequence ID" value="NZ_WXEW01000009.1"/>
</dbReference>
<sequence>MKGFTDMTGLSVVQRLLTALAIIVAGLATAVPANAASTTSVHVSGRTLFIVGTSAGETVKIESQFGLLTVDSTSGITPGAGCFTQGATVVSCSTNVQFIDAAVIGGNDTVTNNTSLQASILGGSGLDTLVGGSGRDGLNGGADGDTLIGNGGVDVANGVGGFDTCSAETESGCEA</sequence>
<evidence type="ECO:0000313" key="3">
    <source>
        <dbReference type="Proteomes" id="UP000479526"/>
    </source>
</evidence>
<dbReference type="InterPro" id="IPR011049">
    <property type="entry name" value="Serralysin-like_metalloprot_C"/>
</dbReference>
<feature type="signal peptide" evidence="1">
    <location>
        <begin position="1"/>
        <end position="35"/>
    </location>
</feature>
<protein>
    <recommendedName>
        <fullName evidence="4">Calcium-binding protein</fullName>
    </recommendedName>
</protein>
<dbReference type="SUPFAM" id="SSF51120">
    <property type="entry name" value="beta-Roll"/>
    <property type="match status" value="1"/>
</dbReference>
<dbReference type="Proteomes" id="UP000479526">
    <property type="component" value="Unassembled WGS sequence"/>
</dbReference>
<proteinExistence type="predicted"/>
<keyword evidence="3" id="KW-1185">Reference proteome</keyword>
<evidence type="ECO:0008006" key="4">
    <source>
        <dbReference type="Google" id="ProtNLM"/>
    </source>
</evidence>
<evidence type="ECO:0000256" key="1">
    <source>
        <dbReference type="SAM" id="SignalP"/>
    </source>
</evidence>
<organism evidence="2 3">
    <name type="scientific">Herbidospora solisilvae</name>
    <dbReference type="NCBI Taxonomy" id="2696284"/>
    <lineage>
        <taxon>Bacteria</taxon>
        <taxon>Bacillati</taxon>
        <taxon>Actinomycetota</taxon>
        <taxon>Actinomycetes</taxon>
        <taxon>Streptosporangiales</taxon>
        <taxon>Streptosporangiaceae</taxon>
        <taxon>Herbidospora</taxon>
    </lineage>
</organism>
<dbReference type="Gene3D" id="2.150.10.10">
    <property type="entry name" value="Serralysin-like metalloprotease, C-terminal"/>
    <property type="match status" value="1"/>
</dbReference>
<dbReference type="EMBL" id="WXEW01000009">
    <property type="protein sequence ID" value="NAS25917.1"/>
    <property type="molecule type" value="Genomic_DNA"/>
</dbReference>
<comment type="caution">
    <text evidence="2">The sequence shown here is derived from an EMBL/GenBank/DDBJ whole genome shotgun (WGS) entry which is preliminary data.</text>
</comment>
<gene>
    <name evidence="2" type="ORF">GT755_30095</name>
</gene>